<accession>A0ABV8FG70</accession>
<evidence type="ECO:0000313" key="2">
    <source>
        <dbReference type="EMBL" id="MFC3986584.1"/>
    </source>
</evidence>
<sequence>MIIDKRRPGKVVRRHFEICVFSCLADELVRGDVAAVGSEAYANWQSQLLSWEDCQPYLAEYCAEAGLPTTAADFVAQLKMRMKAEHVAGAQPAAQRRRDSASRRRGHHVRYQEDNVRRFGDYVYDLNAPLEDMEVNLELGEETDAAREAPLPG</sequence>
<dbReference type="RefSeq" id="WP_386196919.1">
    <property type="nucleotide sequence ID" value="NZ_JBHSBC010000058.1"/>
</dbReference>
<keyword evidence="3" id="KW-1185">Reference proteome</keyword>
<feature type="region of interest" description="Disordered" evidence="1">
    <location>
        <begin position="86"/>
        <end position="108"/>
    </location>
</feature>
<protein>
    <recommendedName>
        <fullName evidence="4">Transposase</fullName>
    </recommendedName>
</protein>
<reference evidence="3" key="1">
    <citation type="journal article" date="2019" name="Int. J. Syst. Evol. Microbiol.">
        <title>The Global Catalogue of Microorganisms (GCM) 10K type strain sequencing project: providing services to taxonomists for standard genome sequencing and annotation.</title>
        <authorList>
            <consortium name="The Broad Institute Genomics Platform"/>
            <consortium name="The Broad Institute Genome Sequencing Center for Infectious Disease"/>
            <person name="Wu L."/>
            <person name="Ma J."/>
        </authorList>
    </citation>
    <scope>NUCLEOTIDE SEQUENCE [LARGE SCALE GENOMIC DNA]</scope>
    <source>
        <strain evidence="3">TBRC 7912</strain>
    </source>
</reference>
<dbReference type="Proteomes" id="UP001595698">
    <property type="component" value="Unassembled WGS sequence"/>
</dbReference>
<comment type="caution">
    <text evidence="2">The sequence shown here is derived from an EMBL/GenBank/DDBJ whole genome shotgun (WGS) entry which is preliminary data.</text>
</comment>
<dbReference type="EMBL" id="JBHSBC010000058">
    <property type="protein sequence ID" value="MFC3986584.1"/>
    <property type="molecule type" value="Genomic_DNA"/>
</dbReference>
<evidence type="ECO:0000256" key="1">
    <source>
        <dbReference type="SAM" id="MobiDB-lite"/>
    </source>
</evidence>
<proteinExistence type="predicted"/>
<evidence type="ECO:0008006" key="4">
    <source>
        <dbReference type="Google" id="ProtNLM"/>
    </source>
</evidence>
<gene>
    <name evidence="2" type="ORF">ACFOYY_41075</name>
</gene>
<organism evidence="2 3">
    <name type="scientific">Streptosporangium jomthongense</name>
    <dbReference type="NCBI Taxonomy" id="1193683"/>
    <lineage>
        <taxon>Bacteria</taxon>
        <taxon>Bacillati</taxon>
        <taxon>Actinomycetota</taxon>
        <taxon>Actinomycetes</taxon>
        <taxon>Streptosporangiales</taxon>
        <taxon>Streptosporangiaceae</taxon>
        <taxon>Streptosporangium</taxon>
    </lineage>
</organism>
<evidence type="ECO:0000313" key="3">
    <source>
        <dbReference type="Proteomes" id="UP001595698"/>
    </source>
</evidence>
<name>A0ABV8FG70_9ACTN</name>